<dbReference type="EMBL" id="ACZI02000003">
    <property type="protein sequence ID" value="EFV15063.1"/>
    <property type="molecule type" value="Genomic_DNA"/>
</dbReference>
<dbReference type="Pfam" id="PF06013">
    <property type="entry name" value="WXG100"/>
    <property type="match status" value="1"/>
</dbReference>
<dbReference type="STRING" id="679197.HMPREF9336_00089"/>
<keyword evidence="3" id="KW-1185">Reference proteome</keyword>
<dbReference type="HOGENOM" id="CLU_2318500_0_0_11"/>
<gene>
    <name evidence="2" type="ORF">HMPREF9336_00089</name>
</gene>
<comment type="similarity">
    <text evidence="1">Belongs to the WXG100 family.</text>
</comment>
<dbReference type="AlphaFoldDB" id="E5XKS0"/>
<protein>
    <recommendedName>
        <fullName evidence="1">ESAT-6-like protein</fullName>
    </recommendedName>
</protein>
<dbReference type="RefSeq" id="WP_007466763.1">
    <property type="nucleotide sequence ID" value="NZ_KI391954.1"/>
</dbReference>
<proteinExistence type="inferred from homology"/>
<organism evidence="2 3">
    <name type="scientific">Segniliparus rugosus (strain ATCC BAA-974 / DSM 45345 / CCUG 50838 / CIP 108380 / JCM 13579 / CDC 945)</name>
    <dbReference type="NCBI Taxonomy" id="679197"/>
    <lineage>
        <taxon>Bacteria</taxon>
        <taxon>Bacillati</taxon>
        <taxon>Actinomycetota</taxon>
        <taxon>Actinomycetes</taxon>
        <taxon>Mycobacteriales</taxon>
        <taxon>Segniliparaceae</taxon>
        <taxon>Segniliparus</taxon>
    </lineage>
</organism>
<dbReference type="SUPFAM" id="SSF140453">
    <property type="entry name" value="EsxAB dimer-like"/>
    <property type="match status" value="1"/>
</dbReference>
<reference evidence="2 3" key="1">
    <citation type="journal article" date="2011" name="Stand. Genomic Sci.">
        <title>High quality draft genome sequence of Segniliparus rugosus CDC 945(T)= (ATCC BAA-974(T)).</title>
        <authorList>
            <person name="Earl A.M."/>
            <person name="Desjardins C.A."/>
            <person name="Fitzgerald M.G."/>
            <person name="Arachchi H.M."/>
            <person name="Zeng Q."/>
            <person name="Mehta T."/>
            <person name="Griggs A."/>
            <person name="Birren B.W."/>
            <person name="Toney N.C."/>
            <person name="Carr J."/>
            <person name="Posey J."/>
            <person name="Butler W.R."/>
        </authorList>
    </citation>
    <scope>NUCLEOTIDE SEQUENCE [LARGE SCALE GENOMIC DNA]</scope>
    <source>
        <strain evidence="3">ATCC BAA-974 / DSM 45345 / CCUG 50838 / CIP 108380 / JCM 13579 / CDC 945</strain>
    </source>
</reference>
<dbReference type="InterPro" id="IPR036689">
    <property type="entry name" value="ESAT-6-like_sf"/>
</dbReference>
<dbReference type="Gene3D" id="1.10.287.1060">
    <property type="entry name" value="ESAT-6-like"/>
    <property type="match status" value="1"/>
</dbReference>
<evidence type="ECO:0000313" key="3">
    <source>
        <dbReference type="Proteomes" id="UP000004816"/>
    </source>
</evidence>
<accession>E5XKS0</accession>
<sequence>MTNSLGVQSGALESAAASFAEHVAQYESVKSRLQSEVEATESSWEGSAGDAFRQAADQWQDASAQTVQALTEIQEKLQTAGVKFAQKESENTTGLKQAQLNW</sequence>
<evidence type="ECO:0000256" key="1">
    <source>
        <dbReference type="RuleBase" id="RU362001"/>
    </source>
</evidence>
<dbReference type="InterPro" id="IPR010310">
    <property type="entry name" value="T7SS_ESAT-6-like"/>
</dbReference>
<comment type="caution">
    <text evidence="2">The sequence shown here is derived from an EMBL/GenBank/DDBJ whole genome shotgun (WGS) entry which is preliminary data.</text>
</comment>
<dbReference type="Proteomes" id="UP000004816">
    <property type="component" value="Unassembled WGS sequence"/>
</dbReference>
<dbReference type="NCBIfam" id="TIGR03930">
    <property type="entry name" value="WXG100_ESAT6"/>
    <property type="match status" value="1"/>
</dbReference>
<evidence type="ECO:0000313" key="2">
    <source>
        <dbReference type="EMBL" id="EFV15063.1"/>
    </source>
</evidence>
<name>E5XKS0_SEGRC</name>
<dbReference type="OrthoDB" id="4554345at2"/>